<evidence type="ECO:0000256" key="8">
    <source>
        <dbReference type="SAM" id="Phobius"/>
    </source>
</evidence>
<keyword evidence="11" id="KW-1185">Reference proteome</keyword>
<feature type="domain" description="Histidine kinase" evidence="9">
    <location>
        <begin position="189"/>
        <end position="392"/>
    </location>
</feature>
<evidence type="ECO:0000256" key="2">
    <source>
        <dbReference type="ARBA" id="ARBA00004236"/>
    </source>
</evidence>
<keyword evidence="8" id="KW-0812">Transmembrane</keyword>
<keyword evidence="5" id="KW-0808">Transferase</keyword>
<dbReference type="PANTHER" id="PTHR43711">
    <property type="entry name" value="TWO-COMPONENT HISTIDINE KINASE"/>
    <property type="match status" value="1"/>
</dbReference>
<dbReference type="Gene3D" id="3.30.565.10">
    <property type="entry name" value="Histidine kinase-like ATPase, C-terminal domain"/>
    <property type="match status" value="1"/>
</dbReference>
<dbReference type="InterPro" id="IPR036890">
    <property type="entry name" value="HATPase_C_sf"/>
</dbReference>
<gene>
    <name evidence="10" type="ORF">D5S18_00640</name>
</gene>
<dbReference type="Proteomes" id="UP000266677">
    <property type="component" value="Unassembled WGS sequence"/>
</dbReference>
<dbReference type="InterPro" id="IPR050736">
    <property type="entry name" value="Sensor_HK_Regulatory"/>
</dbReference>
<dbReference type="InterPro" id="IPR036097">
    <property type="entry name" value="HisK_dim/P_sf"/>
</dbReference>
<dbReference type="SUPFAM" id="SSF47384">
    <property type="entry name" value="Homodimeric domain of signal transducing histidine kinase"/>
    <property type="match status" value="1"/>
</dbReference>
<dbReference type="OrthoDB" id="9786919at2"/>
<dbReference type="PROSITE" id="PS50109">
    <property type="entry name" value="HIS_KIN"/>
    <property type="match status" value="1"/>
</dbReference>
<organism evidence="10 11">
    <name type="scientific">Nocardia panacis</name>
    <dbReference type="NCBI Taxonomy" id="2340916"/>
    <lineage>
        <taxon>Bacteria</taxon>
        <taxon>Bacillati</taxon>
        <taxon>Actinomycetota</taxon>
        <taxon>Actinomycetes</taxon>
        <taxon>Mycobacteriales</taxon>
        <taxon>Nocardiaceae</taxon>
        <taxon>Nocardia</taxon>
    </lineage>
</organism>
<dbReference type="InterPro" id="IPR004358">
    <property type="entry name" value="Sig_transdc_His_kin-like_C"/>
</dbReference>
<dbReference type="SMART" id="SM00387">
    <property type="entry name" value="HATPase_c"/>
    <property type="match status" value="1"/>
</dbReference>
<evidence type="ECO:0000256" key="5">
    <source>
        <dbReference type="ARBA" id="ARBA00022679"/>
    </source>
</evidence>
<evidence type="ECO:0000259" key="9">
    <source>
        <dbReference type="PROSITE" id="PS50109"/>
    </source>
</evidence>
<dbReference type="InterPro" id="IPR003661">
    <property type="entry name" value="HisK_dim/P_dom"/>
</dbReference>
<dbReference type="RefSeq" id="WP_120036850.1">
    <property type="nucleotide sequence ID" value="NZ_QZFU01000006.1"/>
</dbReference>
<dbReference type="Pfam" id="PF00512">
    <property type="entry name" value="HisKA"/>
    <property type="match status" value="1"/>
</dbReference>
<dbReference type="SMART" id="SM00388">
    <property type="entry name" value="HisKA"/>
    <property type="match status" value="1"/>
</dbReference>
<dbReference type="AlphaFoldDB" id="A0A3A4KCK9"/>
<dbReference type="PRINTS" id="PR00344">
    <property type="entry name" value="BCTRLSENSOR"/>
</dbReference>
<evidence type="ECO:0000256" key="1">
    <source>
        <dbReference type="ARBA" id="ARBA00000085"/>
    </source>
</evidence>
<dbReference type="PANTHER" id="PTHR43711:SF28">
    <property type="entry name" value="SENSOR HISTIDINE KINASE YXDK"/>
    <property type="match status" value="1"/>
</dbReference>
<dbReference type="GO" id="GO:0005886">
    <property type="term" value="C:plasma membrane"/>
    <property type="evidence" value="ECO:0007669"/>
    <property type="project" value="UniProtKB-SubCell"/>
</dbReference>
<accession>A0A3A4KCK9</accession>
<keyword evidence="8" id="KW-1133">Transmembrane helix</keyword>
<protein>
    <recommendedName>
        <fullName evidence="3">histidine kinase</fullName>
        <ecNumber evidence="3">2.7.13.3</ecNumber>
    </recommendedName>
</protein>
<evidence type="ECO:0000313" key="11">
    <source>
        <dbReference type="Proteomes" id="UP000266677"/>
    </source>
</evidence>
<keyword evidence="8" id="KW-0472">Membrane</keyword>
<keyword evidence="6 10" id="KW-0418">Kinase</keyword>
<dbReference type="CDD" id="cd00082">
    <property type="entry name" value="HisKA"/>
    <property type="match status" value="1"/>
</dbReference>
<proteinExistence type="predicted"/>
<evidence type="ECO:0000313" key="10">
    <source>
        <dbReference type="EMBL" id="RJO79818.1"/>
    </source>
</evidence>
<evidence type="ECO:0000256" key="7">
    <source>
        <dbReference type="ARBA" id="ARBA00023012"/>
    </source>
</evidence>
<evidence type="ECO:0000256" key="3">
    <source>
        <dbReference type="ARBA" id="ARBA00012438"/>
    </source>
</evidence>
<comment type="catalytic activity">
    <reaction evidence="1">
        <text>ATP + protein L-histidine = ADP + protein N-phospho-L-histidine.</text>
        <dbReference type="EC" id="2.7.13.3"/>
    </reaction>
</comment>
<dbReference type="InterPro" id="IPR003594">
    <property type="entry name" value="HATPase_dom"/>
</dbReference>
<dbReference type="Pfam" id="PF02518">
    <property type="entry name" value="HATPase_c"/>
    <property type="match status" value="1"/>
</dbReference>
<sequence>MTQLRRLRVRLTLVVGVVSLVLVGGFSYYLSTVLDQRTELTAHRAAAERVGDLAALPRLDQAPESLQYNAWVLETSGKLTSLGETDLGVPLDLAEAVQEDPEGGAQYSEVWTRYSHFVEAARARSDGRVVVAAMSLDDYDADTARHDLVVGLGALGLIAALTLAAWLLGGRMLAPFVRTQQTQRDFLADAAHELRTPIAVIRAAASQALARPREPEQYVRTLTEIRDATERAGEGVVQLLDLARLEAGQVEAVRAPLRVDLLAEEIVATEAARDTAVELTEVSRAVVDGDDVLLRQAIDNLVRNASQRATHVWVGVQIEGAEAVVTVSDNGPGFDQEMLPHVFRRFARGHGHGHGLGLAMVRSIVALHGGRAEAANRPEGGAVVRIHLPLSTAGSA</sequence>
<comment type="subcellular location">
    <subcellularLocation>
        <location evidence="2">Cell membrane</location>
    </subcellularLocation>
</comment>
<dbReference type="SUPFAM" id="SSF55874">
    <property type="entry name" value="ATPase domain of HSP90 chaperone/DNA topoisomerase II/histidine kinase"/>
    <property type="match status" value="1"/>
</dbReference>
<comment type="caution">
    <text evidence="10">The sequence shown here is derived from an EMBL/GenBank/DDBJ whole genome shotgun (WGS) entry which is preliminary data.</text>
</comment>
<dbReference type="EC" id="2.7.13.3" evidence="3"/>
<keyword evidence="7" id="KW-0902">Two-component regulatory system</keyword>
<feature type="transmembrane region" description="Helical" evidence="8">
    <location>
        <begin position="148"/>
        <end position="168"/>
    </location>
</feature>
<keyword evidence="4" id="KW-0597">Phosphoprotein</keyword>
<dbReference type="InterPro" id="IPR005467">
    <property type="entry name" value="His_kinase_dom"/>
</dbReference>
<dbReference type="EMBL" id="QZFU01000006">
    <property type="protein sequence ID" value="RJO79818.1"/>
    <property type="molecule type" value="Genomic_DNA"/>
</dbReference>
<dbReference type="CDD" id="cd00075">
    <property type="entry name" value="HATPase"/>
    <property type="match status" value="1"/>
</dbReference>
<dbReference type="Gene3D" id="1.10.287.130">
    <property type="match status" value="1"/>
</dbReference>
<dbReference type="GO" id="GO:0000155">
    <property type="term" value="F:phosphorelay sensor kinase activity"/>
    <property type="evidence" value="ECO:0007669"/>
    <property type="project" value="InterPro"/>
</dbReference>
<reference evidence="10 11" key="1">
    <citation type="submission" date="2018-09" db="EMBL/GenBank/DDBJ databases">
        <title>YIM PH21274 draft genome.</title>
        <authorList>
            <person name="Miao C."/>
        </authorList>
    </citation>
    <scope>NUCLEOTIDE SEQUENCE [LARGE SCALE GENOMIC DNA]</scope>
    <source>
        <strain evidence="10 11">YIM PH 21724</strain>
    </source>
</reference>
<evidence type="ECO:0000256" key="4">
    <source>
        <dbReference type="ARBA" id="ARBA00022553"/>
    </source>
</evidence>
<feature type="transmembrane region" description="Helical" evidence="8">
    <location>
        <begin position="12"/>
        <end position="30"/>
    </location>
</feature>
<evidence type="ECO:0000256" key="6">
    <source>
        <dbReference type="ARBA" id="ARBA00022777"/>
    </source>
</evidence>
<name>A0A3A4KCK9_9NOCA</name>